<organism evidence="2 3">
    <name type="scientific">Streptomyces nojiriensis</name>
    <dbReference type="NCBI Taxonomy" id="66374"/>
    <lineage>
        <taxon>Bacteria</taxon>
        <taxon>Bacillati</taxon>
        <taxon>Actinomycetota</taxon>
        <taxon>Actinomycetes</taxon>
        <taxon>Kitasatosporales</taxon>
        <taxon>Streptomycetaceae</taxon>
        <taxon>Streptomyces</taxon>
    </lineage>
</organism>
<comment type="caution">
    <text evidence="2">The sequence shown here is derived from an EMBL/GenBank/DDBJ whole genome shotgun (WGS) entry which is preliminary data.</text>
</comment>
<feature type="region of interest" description="Disordered" evidence="1">
    <location>
        <begin position="134"/>
        <end position="182"/>
    </location>
</feature>
<evidence type="ECO:0000313" key="2">
    <source>
        <dbReference type="EMBL" id="GHI69265.1"/>
    </source>
</evidence>
<evidence type="ECO:0008006" key="4">
    <source>
        <dbReference type="Google" id="ProtNLM"/>
    </source>
</evidence>
<feature type="compositionally biased region" description="Polar residues" evidence="1">
    <location>
        <begin position="170"/>
        <end position="182"/>
    </location>
</feature>
<dbReference type="EMBL" id="BNEC01000005">
    <property type="protein sequence ID" value="GHI69265.1"/>
    <property type="molecule type" value="Genomic_DNA"/>
</dbReference>
<reference evidence="3" key="1">
    <citation type="submission" date="2023-07" db="EMBL/GenBank/DDBJ databases">
        <title>Whole genome shotgun sequence of Streptomyces nojiriensis NBRC 13794.</title>
        <authorList>
            <person name="Komaki H."/>
            <person name="Tamura T."/>
        </authorList>
    </citation>
    <scope>NUCLEOTIDE SEQUENCE [LARGE SCALE GENOMIC DNA]</scope>
    <source>
        <strain evidence="3">NBRC 13794</strain>
    </source>
</reference>
<dbReference type="InterPro" id="IPR025358">
    <property type="entry name" value="DUF4262"/>
</dbReference>
<dbReference type="Pfam" id="PF14081">
    <property type="entry name" value="DUF4262"/>
    <property type="match status" value="1"/>
</dbReference>
<name>A0ABQ3SMA6_9ACTN</name>
<evidence type="ECO:0000256" key="1">
    <source>
        <dbReference type="SAM" id="MobiDB-lite"/>
    </source>
</evidence>
<protein>
    <recommendedName>
        <fullName evidence="4">DUF4262 domain-containing protein</fullName>
    </recommendedName>
</protein>
<accession>A0ABQ3SMA6</accession>
<evidence type="ECO:0000313" key="3">
    <source>
        <dbReference type="Proteomes" id="UP000613974"/>
    </source>
</evidence>
<gene>
    <name evidence="2" type="ORF">Snoj_31830</name>
</gene>
<keyword evidence="3" id="KW-1185">Reference proteome</keyword>
<proteinExistence type="predicted"/>
<sequence>MVRDRFHCRCVLCHDYGDRAEADRVDELIIGNVRAHGWHVVMVPEDEVGPGFAYTIGLAHTYGAPELSTFGRDVHEMHRMLNVLGDLAGAGASLEDGREHRGVLDGGPVRLRSVDTRWYRTFFGRATRIYQRPRSRSCRCPGPTRVGAATGRSRPAGTTRRHSPACGWRPTTNPWGSGPSNSEVARPQLVLRRCFFWRDRSLNRA</sequence>
<dbReference type="Proteomes" id="UP000613974">
    <property type="component" value="Unassembled WGS sequence"/>
</dbReference>